<dbReference type="OrthoDB" id="5792673at2759"/>
<dbReference type="PANTHER" id="PTHR45660:SF46">
    <property type="entry name" value="HISTONE-LYSINE N-METHYLTRANSFERASE, H3 LYSINE-9 SPECIFIC SUVH6"/>
    <property type="match status" value="1"/>
</dbReference>
<dbReference type="InterPro" id="IPR025794">
    <property type="entry name" value="H3-K9-MeTrfase_plant"/>
</dbReference>
<evidence type="ECO:0000313" key="12">
    <source>
        <dbReference type="Proteomes" id="UP000701853"/>
    </source>
</evidence>
<evidence type="ECO:0000256" key="7">
    <source>
        <dbReference type="SAM" id="MobiDB-lite"/>
    </source>
</evidence>
<sequence length="1108" mass="123758">MGVSDNMLHKEISMVASSSHSEGRSGRVPTENGHVAPAPRFKQRKVSAVRDFPPGCGRVAAPFTRPSEQAQGQVVSESENPASLPDSVERVQCETKVSGESEIATSSVNEVSRSQKDLPEENDAPVPRPSEQAQGQAVSESENPASLPDCVDKVQCETKFSGESRIATSSVNEVSGSEKDLPEENAAISEEEVPENGVEFHPGESSLARNYRPRKGVTVVRHFPPFCGRNAPPLSDEERTKWLTSLKNKGFNLDKFVNKEKPLEKILCTDVRQAIEDVQEIDALGGKVEGSSPRLPVEEIQTKPEESASEKVGKQGAYEEASSRNDVEEDVENTNENNIKPSCETFPNEPDSNSEKVTETRDYSRGLEENPIRDIVVYEGGDSFEKKLSVSSAFEGQLMEEDCIFVNEEGNSFEKKLSDSSAFEDQLLEENHGSQEILSTSPPRQGKITCKPDLAGGSLKRKKRSNATRKSSSRKMAHQGQVIVWNKEDSLEQDEQHKNDNFARRPYSYDVSLPPCPSRSDHDNDEMTTRNKVRETLRLFQAIFRKLLQEEESKMKEKGKAPKRIDILAAKILKEKGKYVNTGKQIIGPVPGVEVGDEFQYFVELNLVGLHRQSQGGIDYVKQGDKIIATSIIASGGYENDLDNSDVLCYMGQGGNVMQKGKQPEDQKLERGNLALANSRFVKNPVRVIRGETKSSSTLLEARGKTYVYDGLYSVEEFKQEPGPHGKLVYKYKLVRIPGQPELTWKVVKKSKVREGLCVHDISLGKEVIPISAINTIDSEKPPPFEYVCHMIYPDWCRPIPPKGCGCTKGCSELGKCSCVMKNEGEIPYNHNGAIVEAKPLVYECGPNCNCPPSCYNRVSQHGIKIQLEIFKTESRGWGVRSLNSISSGTFICEYAGELLEDREAEERKGNDEYLFDIGNNIDSSLWDGLSNLLPDAHSSSCQAVHESGFTIDAARCGNVGRFINHSCSPNLYAQNVLYDHEDTRIPHIMFFAAENIPPLQELTYHYNYMIDQVRDENDNIKKKICYCGSSECTDRSSMPSIAGINFEETVLRSYSSQLFKTIWQNACSKHVRKKMIEFRREMFPFSTYLPGDFDLYIARLTTVFQVY</sequence>
<dbReference type="SUPFAM" id="SSF82199">
    <property type="entry name" value="SET domain"/>
    <property type="match status" value="1"/>
</dbReference>
<dbReference type="GO" id="GO:0003690">
    <property type="term" value="F:double-stranded DNA binding"/>
    <property type="evidence" value="ECO:0007669"/>
    <property type="project" value="TreeGrafter"/>
</dbReference>
<reference evidence="11 12" key="1">
    <citation type="journal article" date="2021" name="bioRxiv">
        <title>The Gossypium anomalum genome as a resource for cotton improvement and evolutionary analysis of hybrid incompatibility.</title>
        <authorList>
            <person name="Grover C.E."/>
            <person name="Yuan D."/>
            <person name="Arick M.A."/>
            <person name="Miller E.R."/>
            <person name="Hu G."/>
            <person name="Peterson D.G."/>
            <person name="Wendel J.F."/>
            <person name="Udall J.A."/>
        </authorList>
    </citation>
    <scope>NUCLEOTIDE SEQUENCE [LARGE SCALE GENOMIC DNA]</scope>
    <source>
        <strain evidence="11">JFW-Udall</strain>
        <tissue evidence="11">Leaf</tissue>
    </source>
</reference>
<keyword evidence="4 6" id="KW-0539">Nucleus</keyword>
<comment type="caution">
    <text evidence="11">The sequence shown here is derived from an EMBL/GenBank/DDBJ whole genome shotgun (WGS) entry which is preliminary data.</text>
</comment>
<feature type="compositionally biased region" description="Polar residues" evidence="7">
    <location>
        <begin position="434"/>
        <end position="443"/>
    </location>
</feature>
<feature type="compositionally biased region" description="Basic and acidic residues" evidence="7">
    <location>
        <begin position="353"/>
        <end position="365"/>
    </location>
</feature>
<dbReference type="AlphaFoldDB" id="A0A8J6CY93"/>
<dbReference type="InterPro" id="IPR051357">
    <property type="entry name" value="H3K9_HMTase_SUVAR3-9"/>
</dbReference>
<dbReference type="SUPFAM" id="SSF88697">
    <property type="entry name" value="PUA domain-like"/>
    <property type="match status" value="1"/>
</dbReference>
<dbReference type="Proteomes" id="UP000701853">
    <property type="component" value="Chromosome 8"/>
</dbReference>
<dbReference type="Pfam" id="PF00856">
    <property type="entry name" value="SET"/>
    <property type="match status" value="1"/>
</dbReference>
<dbReference type="Pfam" id="PF02182">
    <property type="entry name" value="SAD_SRA"/>
    <property type="match status" value="1"/>
</dbReference>
<keyword evidence="3" id="KW-0156">Chromatin regulator</keyword>
<evidence type="ECO:0000259" key="8">
    <source>
        <dbReference type="PROSITE" id="PS50280"/>
    </source>
</evidence>
<feature type="compositionally biased region" description="Polar residues" evidence="7">
    <location>
        <begin position="103"/>
        <end position="112"/>
    </location>
</feature>
<feature type="compositionally biased region" description="Polar residues" evidence="7">
    <location>
        <begin position="131"/>
        <end position="144"/>
    </location>
</feature>
<accession>A0A8J6CY93</accession>
<dbReference type="InterPro" id="IPR015947">
    <property type="entry name" value="PUA-like_sf"/>
</dbReference>
<keyword evidence="12" id="KW-1185">Reference proteome</keyword>
<name>A0A8J6CY93_9ROSI</name>
<feature type="compositionally biased region" description="Basic residues" evidence="7">
    <location>
        <begin position="459"/>
        <end position="477"/>
    </location>
</feature>
<feature type="domain" description="YDG" evidence="10">
    <location>
        <begin position="588"/>
        <end position="736"/>
    </location>
</feature>
<feature type="compositionally biased region" description="Polar residues" evidence="7">
    <location>
        <begin position="66"/>
        <end position="81"/>
    </location>
</feature>
<feature type="domain" description="Pre-SET" evidence="9">
    <location>
        <begin position="803"/>
        <end position="863"/>
    </location>
</feature>
<dbReference type="InterPro" id="IPR007728">
    <property type="entry name" value="Pre-SET_dom"/>
</dbReference>
<evidence type="ECO:0000259" key="9">
    <source>
        <dbReference type="PROSITE" id="PS50867"/>
    </source>
</evidence>
<dbReference type="InterPro" id="IPR001214">
    <property type="entry name" value="SET_dom"/>
</dbReference>
<comment type="subcellular location">
    <subcellularLocation>
        <location evidence="1">Chromosome</location>
        <location evidence="1">Centromere</location>
    </subcellularLocation>
    <subcellularLocation>
        <location evidence="6">Nucleus</location>
    </subcellularLocation>
</comment>
<dbReference type="GO" id="GO:0005634">
    <property type="term" value="C:nucleus"/>
    <property type="evidence" value="ECO:0007669"/>
    <property type="project" value="UniProtKB-SubCell"/>
</dbReference>
<dbReference type="InterPro" id="IPR046341">
    <property type="entry name" value="SET_dom_sf"/>
</dbReference>
<dbReference type="GO" id="GO:0008270">
    <property type="term" value="F:zinc ion binding"/>
    <property type="evidence" value="ECO:0007669"/>
    <property type="project" value="InterPro"/>
</dbReference>
<dbReference type="EMBL" id="JAHUZN010000008">
    <property type="protein sequence ID" value="KAG8486620.1"/>
    <property type="molecule type" value="Genomic_DNA"/>
</dbReference>
<feature type="region of interest" description="Disordered" evidence="7">
    <location>
        <begin position="286"/>
        <end position="365"/>
    </location>
</feature>
<evidence type="ECO:0000256" key="4">
    <source>
        <dbReference type="ARBA" id="ARBA00023242"/>
    </source>
</evidence>
<evidence type="ECO:0000256" key="1">
    <source>
        <dbReference type="ARBA" id="ARBA00004584"/>
    </source>
</evidence>
<evidence type="ECO:0000313" key="11">
    <source>
        <dbReference type="EMBL" id="KAG8486620.1"/>
    </source>
</evidence>
<feature type="domain" description="SET" evidence="8">
    <location>
        <begin position="866"/>
        <end position="1008"/>
    </location>
</feature>
<feature type="region of interest" description="Disordered" evidence="7">
    <location>
        <begin position="432"/>
        <end position="528"/>
    </location>
</feature>
<feature type="compositionally biased region" description="Basic and acidic residues" evidence="7">
    <location>
        <begin position="87"/>
        <end position="99"/>
    </location>
</feature>
<evidence type="ECO:0000256" key="6">
    <source>
        <dbReference type="PROSITE-ProRule" id="PRU00358"/>
    </source>
</evidence>
<dbReference type="PROSITE" id="PS50867">
    <property type="entry name" value="PRE_SET"/>
    <property type="match status" value="1"/>
</dbReference>
<dbReference type="SMART" id="SM00466">
    <property type="entry name" value="SRA"/>
    <property type="match status" value="1"/>
</dbReference>
<dbReference type="PROSITE" id="PS50280">
    <property type="entry name" value="SET"/>
    <property type="match status" value="1"/>
</dbReference>
<organism evidence="11 12">
    <name type="scientific">Gossypium anomalum</name>
    <dbReference type="NCBI Taxonomy" id="47600"/>
    <lineage>
        <taxon>Eukaryota</taxon>
        <taxon>Viridiplantae</taxon>
        <taxon>Streptophyta</taxon>
        <taxon>Embryophyta</taxon>
        <taxon>Tracheophyta</taxon>
        <taxon>Spermatophyta</taxon>
        <taxon>Magnoliopsida</taxon>
        <taxon>eudicotyledons</taxon>
        <taxon>Gunneridae</taxon>
        <taxon>Pentapetalae</taxon>
        <taxon>rosids</taxon>
        <taxon>malvids</taxon>
        <taxon>Malvales</taxon>
        <taxon>Malvaceae</taxon>
        <taxon>Malvoideae</taxon>
        <taxon>Gossypium</taxon>
    </lineage>
</organism>
<dbReference type="Gene3D" id="2.170.270.10">
    <property type="entry name" value="SET domain"/>
    <property type="match status" value="1"/>
</dbReference>
<dbReference type="GO" id="GO:0000775">
    <property type="term" value="C:chromosome, centromeric region"/>
    <property type="evidence" value="ECO:0007669"/>
    <property type="project" value="UniProtKB-SubCell"/>
</dbReference>
<evidence type="ECO:0000256" key="5">
    <source>
        <dbReference type="ARBA" id="ARBA00023328"/>
    </source>
</evidence>
<protein>
    <submittedName>
        <fullName evidence="11">Uncharacterized protein</fullName>
    </submittedName>
</protein>
<gene>
    <name evidence="11" type="ORF">CXB51_020096</name>
</gene>
<dbReference type="GO" id="GO:0042054">
    <property type="term" value="F:histone methyltransferase activity"/>
    <property type="evidence" value="ECO:0007669"/>
    <property type="project" value="InterPro"/>
</dbReference>
<proteinExistence type="predicted"/>
<dbReference type="SMART" id="SM00317">
    <property type="entry name" value="SET"/>
    <property type="match status" value="1"/>
</dbReference>
<dbReference type="PROSITE" id="PS51575">
    <property type="entry name" value="SAM_MT43_SUVAR39_2"/>
    <property type="match status" value="1"/>
</dbReference>
<feature type="region of interest" description="Disordered" evidence="7">
    <location>
        <begin position="167"/>
        <end position="209"/>
    </location>
</feature>
<feature type="region of interest" description="Disordered" evidence="7">
    <location>
        <begin position="1"/>
        <end position="150"/>
    </location>
</feature>
<feature type="compositionally biased region" description="Basic and acidic residues" evidence="7">
    <location>
        <begin position="296"/>
        <end position="313"/>
    </location>
</feature>
<feature type="compositionally biased region" description="Basic and acidic residues" evidence="7">
    <location>
        <begin position="486"/>
        <end position="503"/>
    </location>
</feature>
<feature type="compositionally biased region" description="Basic and acidic residues" evidence="7">
    <location>
        <begin position="519"/>
        <end position="528"/>
    </location>
</feature>
<dbReference type="SMART" id="SM00468">
    <property type="entry name" value="PreSET"/>
    <property type="match status" value="1"/>
</dbReference>
<evidence type="ECO:0000256" key="2">
    <source>
        <dbReference type="ARBA" id="ARBA00022454"/>
    </source>
</evidence>
<dbReference type="InterPro" id="IPR003105">
    <property type="entry name" value="SRA_YDG"/>
</dbReference>
<dbReference type="Gene3D" id="2.30.280.10">
    <property type="entry name" value="SRA-YDG"/>
    <property type="match status" value="1"/>
</dbReference>
<dbReference type="Pfam" id="PF05033">
    <property type="entry name" value="Pre-SET"/>
    <property type="match status" value="1"/>
</dbReference>
<dbReference type="InterPro" id="IPR036987">
    <property type="entry name" value="SRA-YDG_sf"/>
</dbReference>
<dbReference type="PANTHER" id="PTHR45660">
    <property type="entry name" value="HISTONE-LYSINE N-METHYLTRANSFERASE SETMAR"/>
    <property type="match status" value="1"/>
</dbReference>
<evidence type="ECO:0000256" key="3">
    <source>
        <dbReference type="ARBA" id="ARBA00022853"/>
    </source>
</evidence>
<dbReference type="CDD" id="cd10545">
    <property type="entry name" value="SET_AtSUVH-like"/>
    <property type="match status" value="1"/>
</dbReference>
<keyword evidence="5" id="KW-0137">Centromere</keyword>
<dbReference type="PROSITE" id="PS51015">
    <property type="entry name" value="YDG"/>
    <property type="match status" value="1"/>
</dbReference>
<keyword evidence="2" id="KW-0158">Chromosome</keyword>
<evidence type="ECO:0000259" key="10">
    <source>
        <dbReference type="PROSITE" id="PS51015"/>
    </source>
</evidence>